<dbReference type="AlphaFoldDB" id="A0A1V9X8C3"/>
<evidence type="ECO:0000313" key="3">
    <source>
        <dbReference type="Proteomes" id="UP000192247"/>
    </source>
</evidence>
<dbReference type="InParanoid" id="A0A1V9X8C3"/>
<dbReference type="Proteomes" id="UP000192247">
    <property type="component" value="Unassembled WGS sequence"/>
</dbReference>
<keyword evidence="3" id="KW-1185">Reference proteome</keyword>
<dbReference type="EMBL" id="MNPL01019901">
    <property type="protein sequence ID" value="OQR69779.1"/>
    <property type="molecule type" value="Genomic_DNA"/>
</dbReference>
<protein>
    <submittedName>
        <fullName evidence="2">Uncharacterized protein</fullName>
    </submittedName>
</protein>
<name>A0A1V9X8C3_9ACAR</name>
<accession>A0A1V9X8C3</accession>
<sequence>MRRIPLCVRLPYLKQGKQIVDAILDIFSATSLSACFAYRHSKSGRNFMVWSLFCRGSTLHTINCSSLILLRYGAGPQINRRPSSSCALPSTRLDLSAFVAPSGTPRTSRKRSIVSQATR</sequence>
<comment type="caution">
    <text evidence="2">The sequence shown here is derived from an EMBL/GenBank/DDBJ whole genome shotgun (WGS) entry which is preliminary data.</text>
</comment>
<reference evidence="2 3" key="1">
    <citation type="journal article" date="2017" name="Gigascience">
        <title>Draft genome of the honey bee ectoparasitic mite, Tropilaelaps mercedesae, is shaped by the parasitic life history.</title>
        <authorList>
            <person name="Dong X."/>
            <person name="Armstrong S.D."/>
            <person name="Xia D."/>
            <person name="Makepeace B.L."/>
            <person name="Darby A.C."/>
            <person name="Kadowaki T."/>
        </authorList>
    </citation>
    <scope>NUCLEOTIDE SEQUENCE [LARGE SCALE GENOMIC DNA]</scope>
    <source>
        <strain evidence="2">Wuxi-XJTLU</strain>
    </source>
</reference>
<feature type="region of interest" description="Disordered" evidence="1">
    <location>
        <begin position="99"/>
        <end position="119"/>
    </location>
</feature>
<evidence type="ECO:0000256" key="1">
    <source>
        <dbReference type="SAM" id="MobiDB-lite"/>
    </source>
</evidence>
<evidence type="ECO:0000313" key="2">
    <source>
        <dbReference type="EMBL" id="OQR69779.1"/>
    </source>
</evidence>
<gene>
    <name evidence="2" type="ORF">BIW11_12056</name>
</gene>
<proteinExistence type="predicted"/>
<organism evidence="2 3">
    <name type="scientific">Tropilaelaps mercedesae</name>
    <dbReference type="NCBI Taxonomy" id="418985"/>
    <lineage>
        <taxon>Eukaryota</taxon>
        <taxon>Metazoa</taxon>
        <taxon>Ecdysozoa</taxon>
        <taxon>Arthropoda</taxon>
        <taxon>Chelicerata</taxon>
        <taxon>Arachnida</taxon>
        <taxon>Acari</taxon>
        <taxon>Parasitiformes</taxon>
        <taxon>Mesostigmata</taxon>
        <taxon>Gamasina</taxon>
        <taxon>Dermanyssoidea</taxon>
        <taxon>Laelapidae</taxon>
        <taxon>Tropilaelaps</taxon>
    </lineage>
</organism>